<evidence type="ECO:0000313" key="3">
    <source>
        <dbReference type="Proteomes" id="UP000008783"/>
    </source>
</evidence>
<gene>
    <name evidence="2" type="ORF">PGTG_07231</name>
</gene>
<proteinExistence type="predicted"/>
<dbReference type="HOGENOM" id="CLU_1058204_0_0_1"/>
<protein>
    <submittedName>
        <fullName evidence="2">Uncharacterized protein</fullName>
    </submittedName>
</protein>
<keyword evidence="3" id="KW-1185">Reference proteome</keyword>
<dbReference type="EMBL" id="DS178277">
    <property type="protein sequence ID" value="EFP80979.2"/>
    <property type="molecule type" value="Genomic_DNA"/>
</dbReference>
<reference key="1">
    <citation type="submission" date="2007-01" db="EMBL/GenBank/DDBJ databases">
        <title>The Genome Sequence of Puccinia graminis f. sp. tritici Strain CRL 75-36-700-3.</title>
        <authorList>
            <consortium name="The Broad Institute Genome Sequencing Platform"/>
            <person name="Birren B."/>
            <person name="Lander E."/>
            <person name="Galagan J."/>
            <person name="Nusbaum C."/>
            <person name="Devon K."/>
            <person name="Cuomo C."/>
            <person name="Jaffe D."/>
            <person name="Butler J."/>
            <person name="Alvarez P."/>
            <person name="Gnerre S."/>
            <person name="Grabherr M."/>
            <person name="Mauceli E."/>
            <person name="Brockman W."/>
            <person name="Young S."/>
            <person name="LaButti K."/>
            <person name="Sykes S."/>
            <person name="DeCaprio D."/>
            <person name="Crawford M."/>
            <person name="Koehrsen M."/>
            <person name="Engels R."/>
            <person name="Montgomery P."/>
            <person name="Pearson M."/>
            <person name="Howarth C."/>
            <person name="Larson L."/>
            <person name="White J."/>
            <person name="Zeng Q."/>
            <person name="Kodira C."/>
            <person name="Yandava C."/>
            <person name="Alvarado L."/>
            <person name="O'Leary S."/>
            <person name="Szabo L."/>
            <person name="Dean R."/>
            <person name="Schein J."/>
        </authorList>
    </citation>
    <scope>NUCLEOTIDE SEQUENCE</scope>
    <source>
        <strain>CRL 75-36-700-3</strain>
    </source>
</reference>
<dbReference type="OrthoDB" id="2508626at2759"/>
<dbReference type="AlphaFoldDB" id="E3K9Y4"/>
<dbReference type="KEGG" id="pgr:PGTG_07231"/>
<name>E3K9Y4_PUCGT</name>
<feature type="signal peptide" evidence="1">
    <location>
        <begin position="1"/>
        <end position="20"/>
    </location>
</feature>
<organism evidence="2 3">
    <name type="scientific">Puccinia graminis f. sp. tritici (strain CRL 75-36-700-3 / race SCCL)</name>
    <name type="common">Black stem rust fungus</name>
    <dbReference type="NCBI Taxonomy" id="418459"/>
    <lineage>
        <taxon>Eukaryota</taxon>
        <taxon>Fungi</taxon>
        <taxon>Dikarya</taxon>
        <taxon>Basidiomycota</taxon>
        <taxon>Pucciniomycotina</taxon>
        <taxon>Pucciniomycetes</taxon>
        <taxon>Pucciniales</taxon>
        <taxon>Pucciniaceae</taxon>
        <taxon>Puccinia</taxon>
    </lineage>
</organism>
<keyword evidence="1" id="KW-0732">Signal</keyword>
<accession>E3K9Y4</accession>
<dbReference type="GeneID" id="10536218"/>
<dbReference type="Proteomes" id="UP000008783">
    <property type="component" value="Unassembled WGS sequence"/>
</dbReference>
<dbReference type="InParanoid" id="E3K9Y4"/>
<evidence type="ECO:0000256" key="1">
    <source>
        <dbReference type="SAM" id="SignalP"/>
    </source>
</evidence>
<sequence length="274" mass="31240">MFLHGGALVTLMVIISQSSARSPGNSVWKRAVLEEVTSPHLCFTAPDPASLSHSPSTAFREGSHVDRLMGMPFNGPKDSKDAMVETRDGPGAHTRVTRTPTTFNPVPQGKTISLKQFRIIAPRVTGINPVDIRRILRGFESRSHRNQRFVVLSEIIDVVLSWMAASEHPRLPEIASKGHKQLLEEWASQFDYMHFDEMLEYSRPELSGTKKTYIKRFALGNGERNEYHLATQTHWSHAKVEALYEEWKASHKSFKFHVLDFWEGFLSLFKRKPE</sequence>
<dbReference type="RefSeq" id="XP_003325398.2">
    <property type="nucleotide sequence ID" value="XM_003325350.2"/>
</dbReference>
<reference evidence="3" key="2">
    <citation type="journal article" date="2011" name="Proc. Natl. Acad. Sci. U.S.A.">
        <title>Obligate biotrophy features unraveled by the genomic analysis of rust fungi.</title>
        <authorList>
            <person name="Duplessis S."/>
            <person name="Cuomo C.A."/>
            <person name="Lin Y.-C."/>
            <person name="Aerts A."/>
            <person name="Tisserant E."/>
            <person name="Veneault-Fourrey C."/>
            <person name="Joly D.L."/>
            <person name="Hacquard S."/>
            <person name="Amselem J."/>
            <person name="Cantarel B.L."/>
            <person name="Chiu R."/>
            <person name="Coutinho P.M."/>
            <person name="Feau N."/>
            <person name="Field M."/>
            <person name="Frey P."/>
            <person name="Gelhaye E."/>
            <person name="Goldberg J."/>
            <person name="Grabherr M.G."/>
            <person name="Kodira C.D."/>
            <person name="Kohler A."/>
            <person name="Kuees U."/>
            <person name="Lindquist E.A."/>
            <person name="Lucas S.M."/>
            <person name="Mago R."/>
            <person name="Mauceli E."/>
            <person name="Morin E."/>
            <person name="Murat C."/>
            <person name="Pangilinan J.L."/>
            <person name="Park R."/>
            <person name="Pearson M."/>
            <person name="Quesneville H."/>
            <person name="Rouhier N."/>
            <person name="Sakthikumar S."/>
            <person name="Salamov A.A."/>
            <person name="Schmutz J."/>
            <person name="Selles B."/>
            <person name="Shapiro H."/>
            <person name="Tanguay P."/>
            <person name="Tuskan G.A."/>
            <person name="Henrissat B."/>
            <person name="Van de Peer Y."/>
            <person name="Rouze P."/>
            <person name="Ellis J.G."/>
            <person name="Dodds P.N."/>
            <person name="Schein J.E."/>
            <person name="Zhong S."/>
            <person name="Hamelin R.C."/>
            <person name="Grigoriev I.V."/>
            <person name="Szabo L.J."/>
            <person name="Martin F."/>
        </authorList>
    </citation>
    <scope>NUCLEOTIDE SEQUENCE [LARGE SCALE GENOMIC DNA]</scope>
    <source>
        <strain evidence="3">CRL 75-36-700-3 / race SCCL</strain>
    </source>
</reference>
<evidence type="ECO:0000313" key="2">
    <source>
        <dbReference type="EMBL" id="EFP80979.2"/>
    </source>
</evidence>
<feature type="chain" id="PRO_5003172490" evidence="1">
    <location>
        <begin position="21"/>
        <end position="274"/>
    </location>
</feature>
<dbReference type="VEuPathDB" id="FungiDB:PGTG_07231"/>